<dbReference type="SUPFAM" id="SSF75005">
    <property type="entry name" value="Arabinanase/levansucrase/invertase"/>
    <property type="match status" value="1"/>
</dbReference>
<name>A0ABS3DMX6_9BACT</name>
<evidence type="ECO:0000313" key="6">
    <source>
        <dbReference type="Proteomes" id="UP000664052"/>
    </source>
</evidence>
<sequence>MSGIGSASFRGLLTAALVLNGCATKSETPPRADVPFAPVFRANFPDPFILEHDGRYLAYATNDGANVQMAASTDLMNWRLLTEEGASGRKHDAMPVLPPWAKEGFTWAPEVLKTDAGFVLYFTARHAASGLQCIGAATSQDPLGPFTSEATEPLVCQQALGGTIDASPFRAPDGQLYLYFKNDGNHSAFNKPTELFAQRLSPDGLSLVGEPVSLVRNDKPWERHVVEAPTMVERGGAYVLFFSAGDYGWQDSERVSSYAIGYATCEGPLGPCVDAPTNPFLASTSQPCLSGPGHQTVFQAGGQDLIAFHSWSATPSCAPAKQGRFMHIAQLTWQDSVPRITPLAPR</sequence>
<keyword evidence="2 4" id="KW-0378">Hydrolase</keyword>
<dbReference type="Gene3D" id="2.115.10.20">
    <property type="entry name" value="Glycosyl hydrolase domain, family 43"/>
    <property type="match status" value="1"/>
</dbReference>
<comment type="caution">
    <text evidence="5">The sequence shown here is derived from an EMBL/GenBank/DDBJ whole genome shotgun (WGS) entry which is preliminary data.</text>
</comment>
<evidence type="ECO:0000256" key="1">
    <source>
        <dbReference type="ARBA" id="ARBA00009865"/>
    </source>
</evidence>
<keyword evidence="6" id="KW-1185">Reference proteome</keyword>
<evidence type="ECO:0000256" key="2">
    <source>
        <dbReference type="ARBA" id="ARBA00022801"/>
    </source>
</evidence>
<evidence type="ECO:0000256" key="3">
    <source>
        <dbReference type="ARBA" id="ARBA00023295"/>
    </source>
</evidence>
<reference evidence="5 6" key="1">
    <citation type="submission" date="2021-02" db="EMBL/GenBank/DDBJ databases">
        <title>De Novo genome assembly of isolated myxobacteria.</title>
        <authorList>
            <person name="Stevens D.C."/>
        </authorList>
    </citation>
    <scope>NUCLEOTIDE SEQUENCE [LARGE SCALE GENOMIC DNA]</scope>
    <source>
        <strain evidence="5 6">ATCC 29039</strain>
    </source>
</reference>
<dbReference type="InterPro" id="IPR006710">
    <property type="entry name" value="Glyco_hydro_43"/>
</dbReference>
<dbReference type="PANTHER" id="PTHR42812:SF5">
    <property type="entry name" value="ENDO-ARABINASE"/>
    <property type="match status" value="1"/>
</dbReference>
<dbReference type="Proteomes" id="UP000664052">
    <property type="component" value="Unassembled WGS sequence"/>
</dbReference>
<gene>
    <name evidence="5" type="ORF">JYK02_34645</name>
</gene>
<dbReference type="RefSeq" id="WP_207057206.1">
    <property type="nucleotide sequence ID" value="NZ_JAFIMU010000013.1"/>
</dbReference>
<evidence type="ECO:0000313" key="5">
    <source>
        <dbReference type="EMBL" id="MBN8232669.1"/>
    </source>
</evidence>
<comment type="similarity">
    <text evidence="1 4">Belongs to the glycosyl hydrolase 43 family.</text>
</comment>
<dbReference type="InterPro" id="IPR051795">
    <property type="entry name" value="Glycosyl_Hydrlase_43"/>
</dbReference>
<dbReference type="EMBL" id="JAFIMU010000013">
    <property type="protein sequence ID" value="MBN8232669.1"/>
    <property type="molecule type" value="Genomic_DNA"/>
</dbReference>
<proteinExistence type="inferred from homology"/>
<dbReference type="InterPro" id="IPR023296">
    <property type="entry name" value="Glyco_hydro_beta-prop_sf"/>
</dbReference>
<keyword evidence="3 4" id="KW-0326">Glycosidase</keyword>
<organism evidence="5 6">
    <name type="scientific">Corallococcus macrosporus</name>
    <dbReference type="NCBI Taxonomy" id="35"/>
    <lineage>
        <taxon>Bacteria</taxon>
        <taxon>Pseudomonadati</taxon>
        <taxon>Myxococcota</taxon>
        <taxon>Myxococcia</taxon>
        <taxon>Myxococcales</taxon>
        <taxon>Cystobacterineae</taxon>
        <taxon>Myxococcaceae</taxon>
        <taxon>Corallococcus</taxon>
    </lineage>
</organism>
<protein>
    <submittedName>
        <fullName evidence="5">Family 43 glycosylhydrolase</fullName>
    </submittedName>
</protein>
<accession>A0ABS3DMX6</accession>
<dbReference type="Pfam" id="PF04616">
    <property type="entry name" value="Glyco_hydro_43"/>
    <property type="match status" value="1"/>
</dbReference>
<dbReference type="PANTHER" id="PTHR42812">
    <property type="entry name" value="BETA-XYLOSIDASE"/>
    <property type="match status" value="1"/>
</dbReference>
<dbReference type="CDD" id="cd08999">
    <property type="entry name" value="GH43_ABN-like"/>
    <property type="match status" value="1"/>
</dbReference>
<evidence type="ECO:0000256" key="4">
    <source>
        <dbReference type="RuleBase" id="RU361187"/>
    </source>
</evidence>